<evidence type="ECO:0000313" key="1">
    <source>
        <dbReference type="EMBL" id="MET3575687.1"/>
    </source>
</evidence>
<dbReference type="PANTHER" id="PTHR48098:SF3">
    <property type="entry name" value="IRON(III) ENTEROBACTIN ESTERASE"/>
    <property type="match status" value="1"/>
</dbReference>
<proteinExistence type="predicted"/>
<dbReference type="SUPFAM" id="SSF53474">
    <property type="entry name" value="alpha/beta-Hydrolases"/>
    <property type="match status" value="1"/>
</dbReference>
<dbReference type="Pfam" id="PF00756">
    <property type="entry name" value="Esterase"/>
    <property type="match status" value="1"/>
</dbReference>
<name>A0ABV2GBU8_9BACL</name>
<dbReference type="Gene3D" id="3.40.50.1820">
    <property type="entry name" value="alpha/beta hydrolase"/>
    <property type="match status" value="1"/>
</dbReference>
<evidence type="ECO:0000313" key="2">
    <source>
        <dbReference type="Proteomes" id="UP001549099"/>
    </source>
</evidence>
<reference evidence="1 2" key="1">
    <citation type="submission" date="2024-06" db="EMBL/GenBank/DDBJ databases">
        <title>Genomic Encyclopedia of Type Strains, Phase IV (KMG-IV): sequencing the most valuable type-strain genomes for metagenomic binning, comparative biology and taxonomic classification.</title>
        <authorList>
            <person name="Goeker M."/>
        </authorList>
    </citation>
    <scope>NUCLEOTIDE SEQUENCE [LARGE SCALE GENOMIC DNA]</scope>
    <source>
        <strain evidence="1 2">DSM 26128</strain>
    </source>
</reference>
<protein>
    <submittedName>
        <fullName evidence="1">Enterochelin esterase-like enzyme</fullName>
    </submittedName>
</protein>
<accession>A0ABV2GBU8</accession>
<dbReference type="InterPro" id="IPR000801">
    <property type="entry name" value="Esterase-like"/>
</dbReference>
<dbReference type="RefSeq" id="WP_354197055.1">
    <property type="nucleotide sequence ID" value="NZ_JBEPLW010000010.1"/>
</dbReference>
<dbReference type="InterPro" id="IPR050583">
    <property type="entry name" value="Mycobacterial_A85_antigen"/>
</dbReference>
<keyword evidence="2" id="KW-1185">Reference proteome</keyword>
<organism evidence="1 2">
    <name type="scientific">Bhargavaea ullalensis</name>
    <dbReference type="NCBI Taxonomy" id="1265685"/>
    <lineage>
        <taxon>Bacteria</taxon>
        <taxon>Bacillati</taxon>
        <taxon>Bacillota</taxon>
        <taxon>Bacilli</taxon>
        <taxon>Bacillales</taxon>
        <taxon>Caryophanaceae</taxon>
        <taxon>Bhargavaea</taxon>
    </lineage>
</organism>
<dbReference type="PANTHER" id="PTHR48098">
    <property type="entry name" value="ENTEROCHELIN ESTERASE-RELATED"/>
    <property type="match status" value="1"/>
</dbReference>
<dbReference type="InterPro" id="IPR029058">
    <property type="entry name" value="AB_hydrolase_fold"/>
</dbReference>
<dbReference type="Proteomes" id="UP001549099">
    <property type="component" value="Unassembled WGS sequence"/>
</dbReference>
<gene>
    <name evidence="1" type="ORF">ABID49_001592</name>
</gene>
<sequence length="244" mass="28117">MKNGRINEFSLYSESLGEDMELLVYLPEQYSPLYKYSVLIASDGKDYFQFGRITRLLEQLRKNEEIDRTIVVGIPYKTVAERRRMYHPDGDRRADYIRFLAHELVPYIDETFPTYQVGAGRALIGDSLAATVSLMAACKYPNIFGKAVCQSPFVDDQVLEAVEQVADPSCFDIYQVIGTGETEVKTTADGTRDFLTPNRELRKLIEKKGFSSFYEEFNGEHTWKYWQRDLERAVRFAFGGSHIH</sequence>
<comment type="caution">
    <text evidence="1">The sequence shown here is derived from an EMBL/GenBank/DDBJ whole genome shotgun (WGS) entry which is preliminary data.</text>
</comment>
<dbReference type="EMBL" id="JBEPLW010000010">
    <property type="protein sequence ID" value="MET3575687.1"/>
    <property type="molecule type" value="Genomic_DNA"/>
</dbReference>